<dbReference type="Gene3D" id="3.10.450.50">
    <property type="match status" value="1"/>
</dbReference>
<evidence type="ECO:0000313" key="3">
    <source>
        <dbReference type="Proteomes" id="UP000005713"/>
    </source>
</evidence>
<accession>A3K3R7</accession>
<dbReference type="Proteomes" id="UP000005713">
    <property type="component" value="Unassembled WGS sequence"/>
</dbReference>
<gene>
    <name evidence="2" type="ORF">SSE37_11574</name>
</gene>
<evidence type="ECO:0000313" key="2">
    <source>
        <dbReference type="EMBL" id="EBA08181.1"/>
    </source>
</evidence>
<dbReference type="AlphaFoldDB" id="A3K3R7"/>
<name>A3K3R7_SAGS3</name>
<dbReference type="SUPFAM" id="SSF54427">
    <property type="entry name" value="NTF2-like"/>
    <property type="match status" value="1"/>
</dbReference>
<evidence type="ECO:0000259" key="1">
    <source>
        <dbReference type="Pfam" id="PF13474"/>
    </source>
</evidence>
<dbReference type="Pfam" id="PF13474">
    <property type="entry name" value="SnoaL_3"/>
    <property type="match status" value="1"/>
</dbReference>
<feature type="domain" description="SnoaL-like" evidence="1">
    <location>
        <begin position="58"/>
        <end position="128"/>
    </location>
</feature>
<reference evidence="2 3" key="1">
    <citation type="submission" date="2006-06" db="EMBL/GenBank/DDBJ databases">
        <authorList>
            <person name="Moran M.A."/>
            <person name="Ferriera S."/>
            <person name="Johnson J."/>
            <person name="Kravitz S."/>
            <person name="Beeson K."/>
            <person name="Sutton G."/>
            <person name="Rogers Y.-H."/>
            <person name="Friedman R."/>
            <person name="Frazier M."/>
            <person name="Venter J.C."/>
        </authorList>
    </citation>
    <scope>NUCLEOTIDE SEQUENCE [LARGE SCALE GENOMIC DNA]</scope>
    <source>
        <strain evidence="2 3">E-37</strain>
    </source>
</reference>
<dbReference type="OrthoDB" id="1551077at2"/>
<dbReference type="RefSeq" id="WP_005859059.1">
    <property type="nucleotide sequence ID" value="NZ_AAYA01000006.1"/>
</dbReference>
<dbReference type="InterPro" id="IPR032710">
    <property type="entry name" value="NTF2-like_dom_sf"/>
</dbReference>
<dbReference type="EMBL" id="AAYA01000006">
    <property type="protein sequence ID" value="EBA08181.1"/>
    <property type="molecule type" value="Genomic_DNA"/>
</dbReference>
<proteinExistence type="predicted"/>
<sequence length="131" mass="14251">MAQDFNTFMETREAAAREYVQGRPEALLALSVEEGQSTFYDPMGGVTAGAVAVNNTNEAAAERFAPGGTTHFEILDQGAAGGIGFWTGFQHAEVCLADEDGKTPMTLRVTEIFRETESGWKLIHRHASRAR</sequence>
<keyword evidence="3" id="KW-1185">Reference proteome</keyword>
<dbReference type="eggNOG" id="ENOG502ZRYZ">
    <property type="taxonomic scope" value="Bacteria"/>
</dbReference>
<comment type="caution">
    <text evidence="2">The sequence shown here is derived from an EMBL/GenBank/DDBJ whole genome shotgun (WGS) entry which is preliminary data.</text>
</comment>
<dbReference type="InterPro" id="IPR037401">
    <property type="entry name" value="SnoaL-like"/>
</dbReference>
<protein>
    <submittedName>
        <fullName evidence="2">Polynucleotide phosphorylase/polyadenylase</fullName>
    </submittedName>
</protein>
<organism evidence="2 3">
    <name type="scientific">Sagittula stellata (strain ATCC 700073 / DSM 11524 / E-37)</name>
    <dbReference type="NCBI Taxonomy" id="388399"/>
    <lineage>
        <taxon>Bacteria</taxon>
        <taxon>Pseudomonadati</taxon>
        <taxon>Pseudomonadota</taxon>
        <taxon>Alphaproteobacteria</taxon>
        <taxon>Rhodobacterales</taxon>
        <taxon>Roseobacteraceae</taxon>
        <taxon>Sagittula</taxon>
    </lineage>
</organism>